<dbReference type="EMBL" id="CP042436">
    <property type="protein sequence ID" value="QEC64247.1"/>
    <property type="molecule type" value="Genomic_DNA"/>
</dbReference>
<dbReference type="Proteomes" id="UP000321479">
    <property type="component" value="Chromosome"/>
</dbReference>
<dbReference type="Pfam" id="PF09851">
    <property type="entry name" value="SHOCT"/>
    <property type="match status" value="1"/>
</dbReference>
<feature type="signal peptide" evidence="1">
    <location>
        <begin position="1"/>
        <end position="18"/>
    </location>
</feature>
<proteinExistence type="predicted"/>
<protein>
    <submittedName>
        <fullName evidence="3">SHOCT domain-containing protein</fullName>
    </submittedName>
</protein>
<dbReference type="OrthoDB" id="965284at2"/>
<accession>A0A5B8UYG4</accession>
<organism evidence="3 4">
    <name type="scientific">Mucilaginibacter ginsenosidivorans</name>
    <dbReference type="NCBI Taxonomy" id="398053"/>
    <lineage>
        <taxon>Bacteria</taxon>
        <taxon>Pseudomonadati</taxon>
        <taxon>Bacteroidota</taxon>
        <taxon>Sphingobacteriia</taxon>
        <taxon>Sphingobacteriales</taxon>
        <taxon>Sphingobacteriaceae</taxon>
        <taxon>Mucilaginibacter</taxon>
    </lineage>
</organism>
<evidence type="ECO:0000259" key="2">
    <source>
        <dbReference type="Pfam" id="PF09851"/>
    </source>
</evidence>
<dbReference type="InterPro" id="IPR018649">
    <property type="entry name" value="SHOCT"/>
</dbReference>
<evidence type="ECO:0000313" key="4">
    <source>
        <dbReference type="Proteomes" id="UP000321479"/>
    </source>
</evidence>
<sequence>MKRIILALLFIAPIAAFSQTLKEYKASNGKTYHPGDTVRVGLGSMQDGSFKYVLINQLLPGPPDPRRSGGISARKDMSGGGYVIKKIKNAKQFTSGQEKVVFTIRTGGLPTCDIWIEEAIASCEVTPCNDNRSNNASPQFSVADELTKLKKLLDNGAITQKEYDAQKKKLLGE</sequence>
<dbReference type="AlphaFoldDB" id="A0A5B8UYG4"/>
<keyword evidence="4" id="KW-1185">Reference proteome</keyword>
<reference evidence="3 4" key="1">
    <citation type="journal article" date="2017" name="Curr. Microbiol.">
        <title>Mucilaginibacter ginsenosidivorans sp. nov., Isolated from Soil of Ginseng Field.</title>
        <authorList>
            <person name="Kim M.M."/>
            <person name="Siddiqi M.Z."/>
            <person name="Im W.T."/>
        </authorList>
    </citation>
    <scope>NUCLEOTIDE SEQUENCE [LARGE SCALE GENOMIC DNA]</scope>
    <source>
        <strain evidence="3 4">Gsoil 3017</strain>
    </source>
</reference>
<dbReference type="RefSeq" id="WP_147032884.1">
    <property type="nucleotide sequence ID" value="NZ_CP042436.1"/>
</dbReference>
<evidence type="ECO:0000313" key="3">
    <source>
        <dbReference type="EMBL" id="QEC64247.1"/>
    </source>
</evidence>
<keyword evidence="1" id="KW-0732">Signal</keyword>
<dbReference type="KEGG" id="mgin:FRZ54_17230"/>
<gene>
    <name evidence="3" type="ORF">FRZ54_17230</name>
</gene>
<evidence type="ECO:0000256" key="1">
    <source>
        <dbReference type="SAM" id="SignalP"/>
    </source>
</evidence>
<feature type="domain" description="SHOCT" evidence="2">
    <location>
        <begin position="144"/>
        <end position="171"/>
    </location>
</feature>
<feature type="chain" id="PRO_5022749336" evidence="1">
    <location>
        <begin position="19"/>
        <end position="173"/>
    </location>
</feature>
<name>A0A5B8UYG4_9SPHI</name>